<protein>
    <submittedName>
        <fullName evidence="1">Uncharacterized protein</fullName>
    </submittedName>
</protein>
<reference evidence="1" key="1">
    <citation type="submission" date="2022-04" db="EMBL/GenBank/DDBJ databases">
        <title>Carnegiea gigantea Genome sequencing and assembly v2.</title>
        <authorList>
            <person name="Copetti D."/>
            <person name="Sanderson M.J."/>
            <person name="Burquez A."/>
            <person name="Wojciechowski M.F."/>
        </authorList>
    </citation>
    <scope>NUCLEOTIDE SEQUENCE</scope>
    <source>
        <strain evidence="1">SGP5-SGP5p</strain>
        <tissue evidence="1">Aerial part</tissue>
    </source>
</reference>
<dbReference type="AlphaFoldDB" id="A0A9Q1JRW2"/>
<sequence>MLLSVAVKLDVLSRQMLEVKKSILEGLRGSIMEAHRQEAARDLDEEGGSGFDNRTPLPAMMAAYDFELLEIVQATIYAMLLNNAVGLGIVSGFIVVDLKASLEGLQWSSFESWMHRAEHGLLEAQLHQQSDRREKERDRRKIILFQNFTSTEIAAEYIRDSFRWPLREASALRLNPLSTDYHGHCSGFDLGVAI</sequence>
<evidence type="ECO:0000313" key="1">
    <source>
        <dbReference type="EMBL" id="KAJ8429877.1"/>
    </source>
</evidence>
<keyword evidence="2" id="KW-1185">Reference proteome</keyword>
<evidence type="ECO:0000313" key="2">
    <source>
        <dbReference type="Proteomes" id="UP001153076"/>
    </source>
</evidence>
<gene>
    <name evidence="1" type="ORF">Cgig2_006777</name>
</gene>
<proteinExistence type="predicted"/>
<comment type="caution">
    <text evidence="1">The sequence shown here is derived from an EMBL/GenBank/DDBJ whole genome shotgun (WGS) entry which is preliminary data.</text>
</comment>
<organism evidence="1 2">
    <name type="scientific">Carnegiea gigantea</name>
    <dbReference type="NCBI Taxonomy" id="171969"/>
    <lineage>
        <taxon>Eukaryota</taxon>
        <taxon>Viridiplantae</taxon>
        <taxon>Streptophyta</taxon>
        <taxon>Embryophyta</taxon>
        <taxon>Tracheophyta</taxon>
        <taxon>Spermatophyta</taxon>
        <taxon>Magnoliopsida</taxon>
        <taxon>eudicotyledons</taxon>
        <taxon>Gunneridae</taxon>
        <taxon>Pentapetalae</taxon>
        <taxon>Caryophyllales</taxon>
        <taxon>Cactineae</taxon>
        <taxon>Cactaceae</taxon>
        <taxon>Cactoideae</taxon>
        <taxon>Echinocereeae</taxon>
        <taxon>Carnegiea</taxon>
    </lineage>
</organism>
<dbReference type="Proteomes" id="UP001153076">
    <property type="component" value="Unassembled WGS sequence"/>
</dbReference>
<accession>A0A9Q1JRW2</accession>
<name>A0A9Q1JRW2_9CARY</name>
<dbReference type="EMBL" id="JAKOGI010000850">
    <property type="protein sequence ID" value="KAJ8429877.1"/>
    <property type="molecule type" value="Genomic_DNA"/>
</dbReference>